<dbReference type="InterPro" id="IPR003594">
    <property type="entry name" value="HATPase_dom"/>
</dbReference>
<sequence>MTIDRNSKADAWLAHSQREQSGRLTLFLGAAPGVGKTYAMLSRAHELVRQGHHVVVGIVETHGRIETEQLVEGLQVLSRKHIQYQNRNLEEMDLDQILSLKPEIVLVDELAHRNVPNSRHEYRWQDVNEILDAGIDVYSTLNIQHLESLNDVVYQITGVRVSETVPDLIFKRLKDVRLVDLPVPELLERMKQGKIYMPEQTVHALDGFFKPVNLIALRDLAIQTVAGQVDLNYREKFIAQGQVIPVQNHLMLVIDGSEFSEDLVRRAHRIAERRNALWSVISVQKSRQKQQRILTVNKAFQLARKLGAETYLFYNDHVAESIIQAAYDYGASNILICYQPQKTRWKNLLNQSITDKLLAQPHPFEITLVQPSSLKNKDIASPSHHNKLGFNSQLRQWLESSMIVCLGLIIATVSDQFIGYNDLALIFIITVMLVAIRTQMLMTFISVLVCFVLYNYFFISPRFSFEINAKNGVITIVIFLVSALLVGRLASLLKAQVVSLKSANSVSIQLLELERKLSPCVDLSQVVHVAKQHLETVLNAQVWLKIGERYTTLNVALNEKEQIAADWTQKNLQPCGRFTNTLTQSDWWFNPLILAKQHGVIGIKFPASQNIISFEQQRLIELMIEDIAQTASRIQLATELEDARVVGETEKLRSALLSSVSHDLRSPLAAIIGSADSLKYYAEHMSKHDQNELLDTIHIEGERLDRYIQNLLDMTRLGHQGLTLARDWIEVDTLIQSATERLIRYQPDVKIQKHIAANLPQLYVHPALVEQAIFNVLENAAKFSPDNTPVQITAVQDGNFIQIDIIDEGIGIPEQEREQIFNMFYTMQRGDRGKTGTGLGLSIVKAIIGAHMGEIQALPAFQNYGTLIRIRLPLNLSE</sequence>
<comment type="catalytic activity">
    <reaction evidence="1">
        <text>ATP + protein L-histidine = ADP + protein N-phospho-L-histidine.</text>
        <dbReference type="EC" id="2.7.13.3"/>
    </reaction>
</comment>
<dbReference type="PANTHER" id="PTHR45569">
    <property type="entry name" value="SENSOR PROTEIN KDPD"/>
    <property type="match status" value="1"/>
</dbReference>
<dbReference type="RefSeq" id="WP_267980007.1">
    <property type="nucleotide sequence ID" value="NZ_JAPQKF010000001.1"/>
</dbReference>
<evidence type="ECO:0000256" key="7">
    <source>
        <dbReference type="ARBA" id="ARBA00022741"/>
    </source>
</evidence>
<keyword evidence="11" id="KW-0902">Two-component regulatory system</keyword>
<keyword evidence="12 13" id="KW-0472">Membrane</keyword>
<evidence type="ECO:0000256" key="6">
    <source>
        <dbReference type="ARBA" id="ARBA00022692"/>
    </source>
</evidence>
<evidence type="ECO:0000256" key="10">
    <source>
        <dbReference type="ARBA" id="ARBA00022989"/>
    </source>
</evidence>
<evidence type="ECO:0000256" key="12">
    <source>
        <dbReference type="ARBA" id="ARBA00023136"/>
    </source>
</evidence>
<evidence type="ECO:0000256" key="3">
    <source>
        <dbReference type="ARBA" id="ARBA00012438"/>
    </source>
</evidence>
<keyword evidence="6 13" id="KW-0812">Transmembrane</keyword>
<dbReference type="SUPFAM" id="SSF55874">
    <property type="entry name" value="ATPase domain of HSP90 chaperone/DNA topoisomerase II/histidine kinase"/>
    <property type="match status" value="1"/>
</dbReference>
<evidence type="ECO:0000256" key="4">
    <source>
        <dbReference type="ARBA" id="ARBA00022553"/>
    </source>
</evidence>
<keyword evidence="9" id="KW-0067">ATP-binding</keyword>
<dbReference type="PROSITE" id="PS50109">
    <property type="entry name" value="HIS_KIN"/>
    <property type="match status" value="1"/>
</dbReference>
<name>A0ABT7WJJ2_9GAMM</name>
<dbReference type="Pfam" id="PF13493">
    <property type="entry name" value="DUF4118"/>
    <property type="match status" value="1"/>
</dbReference>
<dbReference type="InterPro" id="IPR025201">
    <property type="entry name" value="KdpD_TM"/>
</dbReference>
<dbReference type="InterPro" id="IPR005467">
    <property type="entry name" value="His_kinase_dom"/>
</dbReference>
<dbReference type="SUPFAM" id="SSF47384">
    <property type="entry name" value="Homodimeric domain of signal transducing histidine kinase"/>
    <property type="match status" value="1"/>
</dbReference>
<dbReference type="EMBL" id="JAUDZE010000001">
    <property type="protein sequence ID" value="MDN0012851.1"/>
    <property type="molecule type" value="Genomic_DNA"/>
</dbReference>
<dbReference type="SUPFAM" id="SSF52402">
    <property type="entry name" value="Adenine nucleotide alpha hydrolases-like"/>
    <property type="match status" value="1"/>
</dbReference>
<dbReference type="Gene3D" id="3.40.50.620">
    <property type="entry name" value="HUPs"/>
    <property type="match status" value="1"/>
</dbReference>
<evidence type="ECO:0000256" key="5">
    <source>
        <dbReference type="ARBA" id="ARBA00022679"/>
    </source>
</evidence>
<dbReference type="Gene3D" id="1.20.120.620">
    <property type="entry name" value="Backbone structure of the membrane domain of e. Coli histidine kinase receptor kdpd"/>
    <property type="match status" value="1"/>
</dbReference>
<dbReference type="Pfam" id="PF02518">
    <property type="entry name" value="HATPase_c"/>
    <property type="match status" value="1"/>
</dbReference>
<evidence type="ECO:0000256" key="8">
    <source>
        <dbReference type="ARBA" id="ARBA00022777"/>
    </source>
</evidence>
<keyword evidence="8 15" id="KW-0418">Kinase</keyword>
<dbReference type="EC" id="2.7.13.3" evidence="3"/>
<evidence type="ECO:0000256" key="1">
    <source>
        <dbReference type="ARBA" id="ARBA00000085"/>
    </source>
</evidence>
<gene>
    <name evidence="15" type="ORF">QTA56_01200</name>
</gene>
<evidence type="ECO:0000259" key="14">
    <source>
        <dbReference type="PROSITE" id="PS50109"/>
    </source>
</evidence>
<comment type="caution">
    <text evidence="15">The sequence shown here is derived from an EMBL/GenBank/DDBJ whole genome shotgun (WGS) entry which is preliminary data.</text>
</comment>
<keyword evidence="10 13" id="KW-1133">Transmembrane helix</keyword>
<dbReference type="InterPro" id="IPR004358">
    <property type="entry name" value="Sig_transdc_His_kin-like_C"/>
</dbReference>
<dbReference type="Proteomes" id="UP001168524">
    <property type="component" value="Unassembled WGS sequence"/>
</dbReference>
<dbReference type="PRINTS" id="PR00344">
    <property type="entry name" value="BCTRLSENSOR"/>
</dbReference>
<dbReference type="InterPro" id="IPR036097">
    <property type="entry name" value="HisK_dim/P_sf"/>
</dbReference>
<dbReference type="SMART" id="SM00388">
    <property type="entry name" value="HisKA"/>
    <property type="match status" value="1"/>
</dbReference>
<dbReference type="SUPFAM" id="SSF52540">
    <property type="entry name" value="P-loop containing nucleoside triphosphate hydrolases"/>
    <property type="match status" value="1"/>
</dbReference>
<dbReference type="InterPro" id="IPR027417">
    <property type="entry name" value="P-loop_NTPase"/>
</dbReference>
<dbReference type="InterPro" id="IPR052023">
    <property type="entry name" value="Histidine_kinase_KdpD"/>
</dbReference>
<dbReference type="Pfam" id="PF00512">
    <property type="entry name" value="HisKA"/>
    <property type="match status" value="1"/>
</dbReference>
<dbReference type="InterPro" id="IPR038318">
    <property type="entry name" value="KdpD_sf"/>
</dbReference>
<dbReference type="CDD" id="cd00082">
    <property type="entry name" value="HisKA"/>
    <property type="match status" value="1"/>
</dbReference>
<accession>A0ABT7WJJ2</accession>
<evidence type="ECO:0000313" key="15">
    <source>
        <dbReference type="EMBL" id="MDN0012851.1"/>
    </source>
</evidence>
<keyword evidence="4" id="KW-0597">Phosphoprotein</keyword>
<dbReference type="InterPro" id="IPR003852">
    <property type="entry name" value="Sig_transdc_His_kinase_KdpD_N"/>
</dbReference>
<evidence type="ECO:0000313" key="16">
    <source>
        <dbReference type="Proteomes" id="UP001168524"/>
    </source>
</evidence>
<protein>
    <recommendedName>
        <fullName evidence="3">histidine kinase</fullName>
        <ecNumber evidence="3">2.7.13.3</ecNumber>
    </recommendedName>
</protein>
<dbReference type="Gene3D" id="3.40.50.300">
    <property type="entry name" value="P-loop containing nucleotide triphosphate hydrolases"/>
    <property type="match status" value="1"/>
</dbReference>
<keyword evidence="7" id="KW-0547">Nucleotide-binding</keyword>
<dbReference type="PANTHER" id="PTHR45569:SF1">
    <property type="entry name" value="SENSOR PROTEIN KDPD"/>
    <property type="match status" value="1"/>
</dbReference>
<feature type="domain" description="Histidine kinase" evidence="14">
    <location>
        <begin position="659"/>
        <end position="876"/>
    </location>
</feature>
<dbReference type="GO" id="GO:0016301">
    <property type="term" value="F:kinase activity"/>
    <property type="evidence" value="ECO:0007669"/>
    <property type="project" value="UniProtKB-KW"/>
</dbReference>
<dbReference type="InterPro" id="IPR014729">
    <property type="entry name" value="Rossmann-like_a/b/a_fold"/>
</dbReference>
<reference evidence="15" key="1">
    <citation type="submission" date="2023-06" db="EMBL/GenBank/DDBJ databases">
        <title>Two novel species of Acinetobacter isolated from motorbike repairing workshop in Vietnam.</title>
        <authorList>
            <person name="Le N.T.T."/>
        </authorList>
    </citation>
    <scope>NUCLEOTIDE SEQUENCE</scope>
    <source>
        <strain evidence="15">VNH17</strain>
    </source>
</reference>
<dbReference type="InterPro" id="IPR036890">
    <property type="entry name" value="HATPase_C_sf"/>
</dbReference>
<feature type="transmembrane region" description="Helical" evidence="13">
    <location>
        <begin position="469"/>
        <end position="490"/>
    </location>
</feature>
<organism evidence="15 16">
    <name type="scientific">Acinetobacter thutiue</name>
    <dbReference type="NCBI Taxonomy" id="2998078"/>
    <lineage>
        <taxon>Bacteria</taxon>
        <taxon>Pseudomonadati</taxon>
        <taxon>Pseudomonadota</taxon>
        <taxon>Gammaproteobacteria</taxon>
        <taxon>Moraxellales</taxon>
        <taxon>Moraxellaceae</taxon>
        <taxon>Acinetobacter</taxon>
    </lineage>
</organism>
<proteinExistence type="predicted"/>
<comment type="subcellular location">
    <subcellularLocation>
        <location evidence="2">Membrane</location>
        <topology evidence="2">Multi-pass membrane protein</topology>
    </subcellularLocation>
</comment>
<keyword evidence="5" id="KW-0808">Transferase</keyword>
<evidence type="ECO:0000256" key="13">
    <source>
        <dbReference type="SAM" id="Phobius"/>
    </source>
</evidence>
<dbReference type="InterPro" id="IPR029016">
    <property type="entry name" value="GAF-like_dom_sf"/>
</dbReference>
<keyword evidence="16" id="KW-1185">Reference proteome</keyword>
<dbReference type="Gene3D" id="3.30.565.10">
    <property type="entry name" value="Histidine kinase-like ATPase, C-terminal domain"/>
    <property type="match status" value="1"/>
</dbReference>
<dbReference type="InterPro" id="IPR003661">
    <property type="entry name" value="HisK_dim/P_dom"/>
</dbReference>
<feature type="transmembrane region" description="Helical" evidence="13">
    <location>
        <begin position="424"/>
        <end position="457"/>
    </location>
</feature>
<evidence type="ECO:0000256" key="9">
    <source>
        <dbReference type="ARBA" id="ARBA00022840"/>
    </source>
</evidence>
<dbReference type="Pfam" id="PF02702">
    <property type="entry name" value="KdpD"/>
    <property type="match status" value="1"/>
</dbReference>
<evidence type="ECO:0000256" key="2">
    <source>
        <dbReference type="ARBA" id="ARBA00004141"/>
    </source>
</evidence>
<evidence type="ECO:0000256" key="11">
    <source>
        <dbReference type="ARBA" id="ARBA00023012"/>
    </source>
</evidence>
<dbReference type="Gene3D" id="3.30.450.40">
    <property type="match status" value="1"/>
</dbReference>
<dbReference type="Gene3D" id="1.10.287.130">
    <property type="match status" value="1"/>
</dbReference>
<dbReference type="SMART" id="SM00387">
    <property type="entry name" value="HATPase_c"/>
    <property type="match status" value="1"/>
</dbReference>